<feature type="non-terminal residue" evidence="2">
    <location>
        <position position="538"/>
    </location>
</feature>
<dbReference type="Gene3D" id="3.40.50.1820">
    <property type="entry name" value="alpha/beta hydrolase"/>
    <property type="match status" value="1"/>
</dbReference>
<dbReference type="EMBL" id="CAXAMM010025390">
    <property type="protein sequence ID" value="CAK9056886.1"/>
    <property type="molecule type" value="Genomic_DNA"/>
</dbReference>
<evidence type="ECO:0000313" key="3">
    <source>
        <dbReference type="Proteomes" id="UP001642464"/>
    </source>
</evidence>
<feature type="chain" id="PRO_5045942362" description="GPI inositol-deacylase" evidence="1">
    <location>
        <begin position="21"/>
        <end position="538"/>
    </location>
</feature>
<keyword evidence="1" id="KW-0732">Signal</keyword>
<evidence type="ECO:0008006" key="4">
    <source>
        <dbReference type="Google" id="ProtNLM"/>
    </source>
</evidence>
<organism evidence="2 3">
    <name type="scientific">Durusdinium trenchii</name>
    <dbReference type="NCBI Taxonomy" id="1381693"/>
    <lineage>
        <taxon>Eukaryota</taxon>
        <taxon>Sar</taxon>
        <taxon>Alveolata</taxon>
        <taxon>Dinophyceae</taxon>
        <taxon>Suessiales</taxon>
        <taxon>Symbiodiniaceae</taxon>
        <taxon>Durusdinium</taxon>
    </lineage>
</organism>
<gene>
    <name evidence="2" type="ORF">SCF082_LOCUS30604</name>
</gene>
<feature type="signal peptide" evidence="1">
    <location>
        <begin position="1"/>
        <end position="20"/>
    </location>
</feature>
<evidence type="ECO:0000313" key="2">
    <source>
        <dbReference type="EMBL" id="CAK9056886.1"/>
    </source>
</evidence>
<accession>A0ABP0MZY3</accession>
<dbReference type="PROSITE" id="PS51257">
    <property type="entry name" value="PROKAR_LIPOPROTEIN"/>
    <property type="match status" value="1"/>
</dbReference>
<proteinExistence type="predicted"/>
<reference evidence="2 3" key="1">
    <citation type="submission" date="2024-02" db="EMBL/GenBank/DDBJ databases">
        <authorList>
            <person name="Chen Y."/>
            <person name="Shah S."/>
            <person name="Dougan E. K."/>
            <person name="Thang M."/>
            <person name="Chan C."/>
        </authorList>
    </citation>
    <scope>NUCLEOTIDE SEQUENCE [LARGE SCALE GENOMIC DNA]</scope>
</reference>
<dbReference type="Proteomes" id="UP001642464">
    <property type="component" value="Unassembled WGS sequence"/>
</dbReference>
<sequence length="538" mass="60667">MLKTLMLILAALSLTGCVREVRVYSANPAQTLRIQQESRLTSHSLSKFTQDAISQLDLVELANTDRAEAVERLIALAEKEPDALWRLAATEILLDLAERSGNDTSLYLACAQQADLELQRAILHGGGLLDTRTEFAAKLNRRATAHFLARSAQSWLAEDTAEIVEGAGGRYVIELDATDDRARFGPGEFDRLKPTDFMRVQGMRNHHRLDAFGAPAVAIREQQDADPPRSEPFVPPEGLMTAATVTLRFESTDRVVVEAWNPDYVRSIQRHGGALRLSTDVTAPIAELFSRTSLITSGRKGLTNIEEFLSRLGIYLHEPYDPDKIPVLMVHGLRSSPATWRDLLNGLRHDPDIRERYQFWMFYYPTGLPIGRSAMYLRRWLELVRQHFDPDGSNPAMQDMVVLGHSMGGLLTKAALQDSGDSFWHSLHPEPFDEVEMPDSVRTHLDEVFFYEANEQIARVVFIATPHRGSGFANNWISRLGDWLIDLPEDFDDVDAWFRTEQARVRAGREYQLGRGVPSSIDDLQPDSPHLRVYLQTP</sequence>
<comment type="caution">
    <text evidence="2">The sequence shown here is derived from an EMBL/GenBank/DDBJ whole genome shotgun (WGS) entry which is preliminary data.</text>
</comment>
<protein>
    <recommendedName>
        <fullName evidence="4">GPI inositol-deacylase</fullName>
    </recommendedName>
</protein>
<keyword evidence="3" id="KW-1185">Reference proteome</keyword>
<evidence type="ECO:0000256" key="1">
    <source>
        <dbReference type="SAM" id="SignalP"/>
    </source>
</evidence>
<dbReference type="SUPFAM" id="SSF53474">
    <property type="entry name" value="alpha/beta-Hydrolases"/>
    <property type="match status" value="1"/>
</dbReference>
<name>A0ABP0MZY3_9DINO</name>
<dbReference type="InterPro" id="IPR029058">
    <property type="entry name" value="AB_hydrolase_fold"/>
</dbReference>